<protein>
    <submittedName>
        <fullName evidence="2">Uncharacterized protein</fullName>
    </submittedName>
</protein>
<dbReference type="RefSeq" id="WP_374039261.1">
    <property type="nucleotide sequence ID" value="NZ_CP169082.1"/>
</dbReference>
<gene>
    <name evidence="2" type="ORF">ACFPIE_06065</name>
</gene>
<dbReference type="EMBL" id="JBHSLF010000014">
    <property type="protein sequence ID" value="MFC5343474.1"/>
    <property type="molecule type" value="Genomic_DNA"/>
</dbReference>
<keyword evidence="1" id="KW-0732">Signal</keyword>
<organism evidence="2 3">
    <name type="scientific">Brevundimonas staleyi</name>
    <dbReference type="NCBI Taxonomy" id="74326"/>
    <lineage>
        <taxon>Bacteria</taxon>
        <taxon>Pseudomonadati</taxon>
        <taxon>Pseudomonadota</taxon>
        <taxon>Alphaproteobacteria</taxon>
        <taxon>Caulobacterales</taxon>
        <taxon>Caulobacteraceae</taxon>
        <taxon>Brevundimonas</taxon>
    </lineage>
</organism>
<feature type="signal peptide" evidence="1">
    <location>
        <begin position="1"/>
        <end position="21"/>
    </location>
</feature>
<evidence type="ECO:0000313" key="3">
    <source>
        <dbReference type="Proteomes" id="UP001596152"/>
    </source>
</evidence>
<sequence length="135" mass="14440">MAKRIIATTVLTLAIGSPALAQTAPLTNRDVIGDWTLVITPAERQGTTITVQMDDDDLPLTVRGQPTGRLTCTLRGDPADCRLRNGRLSLTTPGAARMVFDIAERTRTGFAGAVRLSVRFLPVGGHIGSVAMTRR</sequence>
<dbReference type="Proteomes" id="UP001596152">
    <property type="component" value="Unassembled WGS sequence"/>
</dbReference>
<comment type="caution">
    <text evidence="2">The sequence shown here is derived from an EMBL/GenBank/DDBJ whole genome shotgun (WGS) entry which is preliminary data.</text>
</comment>
<evidence type="ECO:0000256" key="1">
    <source>
        <dbReference type="SAM" id="SignalP"/>
    </source>
</evidence>
<keyword evidence="3" id="KW-1185">Reference proteome</keyword>
<name>A0ABW0FQ04_9CAUL</name>
<reference evidence="3" key="1">
    <citation type="journal article" date="2019" name="Int. J. Syst. Evol. Microbiol.">
        <title>The Global Catalogue of Microorganisms (GCM) 10K type strain sequencing project: providing services to taxonomists for standard genome sequencing and annotation.</title>
        <authorList>
            <consortium name="The Broad Institute Genomics Platform"/>
            <consortium name="The Broad Institute Genome Sequencing Center for Infectious Disease"/>
            <person name="Wu L."/>
            <person name="Ma J."/>
        </authorList>
    </citation>
    <scope>NUCLEOTIDE SEQUENCE [LARGE SCALE GENOMIC DNA]</scope>
    <source>
        <strain evidence="3">JCM 12125</strain>
    </source>
</reference>
<proteinExistence type="predicted"/>
<feature type="chain" id="PRO_5046360174" evidence="1">
    <location>
        <begin position="22"/>
        <end position="135"/>
    </location>
</feature>
<accession>A0ABW0FQ04</accession>
<evidence type="ECO:0000313" key="2">
    <source>
        <dbReference type="EMBL" id="MFC5343474.1"/>
    </source>
</evidence>